<dbReference type="Proteomes" id="UP000799438">
    <property type="component" value="Unassembled WGS sequence"/>
</dbReference>
<dbReference type="OrthoDB" id="3674542at2759"/>
<dbReference type="AlphaFoldDB" id="A0A6A6BAH3"/>
<keyword evidence="2" id="KW-1185">Reference proteome</keyword>
<accession>A0A6A6BAH3</accession>
<reference evidence="1" key="1">
    <citation type="journal article" date="2020" name="Stud. Mycol.">
        <title>101 Dothideomycetes genomes: a test case for predicting lifestyles and emergence of pathogens.</title>
        <authorList>
            <person name="Haridas S."/>
            <person name="Albert R."/>
            <person name="Binder M."/>
            <person name="Bloem J."/>
            <person name="Labutti K."/>
            <person name="Salamov A."/>
            <person name="Andreopoulos B."/>
            <person name="Baker S."/>
            <person name="Barry K."/>
            <person name="Bills G."/>
            <person name="Bluhm B."/>
            <person name="Cannon C."/>
            <person name="Castanera R."/>
            <person name="Culley D."/>
            <person name="Daum C."/>
            <person name="Ezra D."/>
            <person name="Gonzalez J."/>
            <person name="Henrissat B."/>
            <person name="Kuo A."/>
            <person name="Liang C."/>
            <person name="Lipzen A."/>
            <person name="Lutzoni F."/>
            <person name="Magnuson J."/>
            <person name="Mondo S."/>
            <person name="Nolan M."/>
            <person name="Ohm R."/>
            <person name="Pangilinan J."/>
            <person name="Park H.-J."/>
            <person name="Ramirez L."/>
            <person name="Alfaro M."/>
            <person name="Sun H."/>
            <person name="Tritt A."/>
            <person name="Yoshinaga Y."/>
            <person name="Zwiers L.-H."/>
            <person name="Turgeon B."/>
            <person name="Goodwin S."/>
            <person name="Spatafora J."/>
            <person name="Crous P."/>
            <person name="Grigoriev I."/>
        </authorList>
    </citation>
    <scope>NUCLEOTIDE SEQUENCE</scope>
    <source>
        <strain evidence="1">CBS 121167</strain>
    </source>
</reference>
<name>A0A6A6BAH3_9PEZI</name>
<evidence type="ECO:0000313" key="2">
    <source>
        <dbReference type="Proteomes" id="UP000799438"/>
    </source>
</evidence>
<organism evidence="1 2">
    <name type="scientific">Aplosporella prunicola CBS 121167</name>
    <dbReference type="NCBI Taxonomy" id="1176127"/>
    <lineage>
        <taxon>Eukaryota</taxon>
        <taxon>Fungi</taxon>
        <taxon>Dikarya</taxon>
        <taxon>Ascomycota</taxon>
        <taxon>Pezizomycotina</taxon>
        <taxon>Dothideomycetes</taxon>
        <taxon>Dothideomycetes incertae sedis</taxon>
        <taxon>Botryosphaeriales</taxon>
        <taxon>Aplosporellaceae</taxon>
        <taxon>Aplosporella</taxon>
    </lineage>
</organism>
<gene>
    <name evidence="1" type="ORF">K452DRAFT_309523</name>
</gene>
<protein>
    <submittedName>
        <fullName evidence="1">Uncharacterized protein</fullName>
    </submittedName>
</protein>
<evidence type="ECO:0000313" key="1">
    <source>
        <dbReference type="EMBL" id="KAF2141090.1"/>
    </source>
</evidence>
<dbReference type="GeneID" id="54300749"/>
<dbReference type="RefSeq" id="XP_033396803.1">
    <property type="nucleotide sequence ID" value="XM_033543252.1"/>
</dbReference>
<dbReference type="Pfam" id="PF26639">
    <property type="entry name" value="Het-6_barrel"/>
    <property type="match status" value="1"/>
</dbReference>
<proteinExistence type="predicted"/>
<dbReference type="EMBL" id="ML995488">
    <property type="protein sequence ID" value="KAF2141090.1"/>
    <property type="molecule type" value="Genomic_DNA"/>
</dbReference>
<sequence>MGRSSNDELYEILDGWCRIARDTRGSTLCLEDLIRTITCESVIRTGKNDTDEAYQVFKDLLETTNIDGERIVSLKPFTELLYHAQQKMLCFAVSQNANFLFVPQEAGQNDLVCVLYGCSIPVVLRPRSGGFYSFVGQCYALGFMRGEAIEGLRNGKYKSEEFELQ</sequence>